<keyword evidence="2" id="KW-1185">Reference proteome</keyword>
<dbReference type="InterPro" id="IPR014710">
    <property type="entry name" value="RmlC-like_jellyroll"/>
</dbReference>
<dbReference type="Gene3D" id="2.60.120.10">
    <property type="entry name" value="Jelly Rolls"/>
    <property type="match status" value="1"/>
</dbReference>
<dbReference type="InterPro" id="IPR010424">
    <property type="entry name" value="EutQ"/>
</dbReference>
<dbReference type="RefSeq" id="WP_097247318.1">
    <property type="nucleotide sequence ID" value="NZ_JAMTCW010000006.1"/>
</dbReference>
<protein>
    <submittedName>
        <fullName evidence="1">Ethanolamine utilization protein EutQ</fullName>
    </submittedName>
</protein>
<gene>
    <name evidence="1" type="ORF">SAMN04244553_5359</name>
</gene>
<evidence type="ECO:0000313" key="1">
    <source>
        <dbReference type="EMBL" id="SNY88387.1"/>
    </source>
</evidence>
<dbReference type="Pfam" id="PF06249">
    <property type="entry name" value="EutQ"/>
    <property type="match status" value="1"/>
</dbReference>
<dbReference type="SUPFAM" id="SSF51182">
    <property type="entry name" value="RmlC-like cupins"/>
    <property type="match status" value="1"/>
</dbReference>
<proteinExistence type="predicted"/>
<sequence length="125" mass="13224">MSEPKVTLAPSNPKFSFDNGPMVVDLRTPGKGLSELGGGIIRFDSGGSTDPWRLPYEEIIYVIAGELTLHIDGGETISVPAGEVVTIGKGAKVVYEGAPGTQGFFALTPADWHKTYPHGLPDAEI</sequence>
<dbReference type="AlphaFoldDB" id="A0A285LW70"/>
<reference evidence="1 2" key="1">
    <citation type="submission" date="2017-09" db="EMBL/GenBank/DDBJ databases">
        <authorList>
            <person name="Ehlers B."/>
            <person name="Leendertz F.H."/>
        </authorList>
    </citation>
    <scope>NUCLEOTIDE SEQUENCE [LARGE SCALE GENOMIC DNA]</scope>
    <source>
        <strain evidence="1 2">DSM 45537</strain>
    </source>
</reference>
<organism evidence="1 2">
    <name type="scientific">Nocardia amikacinitolerans</name>
    <dbReference type="NCBI Taxonomy" id="756689"/>
    <lineage>
        <taxon>Bacteria</taxon>
        <taxon>Bacillati</taxon>
        <taxon>Actinomycetota</taxon>
        <taxon>Actinomycetes</taxon>
        <taxon>Mycobacteriales</taxon>
        <taxon>Nocardiaceae</taxon>
        <taxon>Nocardia</taxon>
    </lineage>
</organism>
<evidence type="ECO:0000313" key="2">
    <source>
        <dbReference type="Proteomes" id="UP000219565"/>
    </source>
</evidence>
<dbReference type="EMBL" id="OBEG01000006">
    <property type="protein sequence ID" value="SNY88387.1"/>
    <property type="molecule type" value="Genomic_DNA"/>
</dbReference>
<accession>A0A285LW70</accession>
<dbReference type="Proteomes" id="UP000219565">
    <property type="component" value="Unassembled WGS sequence"/>
</dbReference>
<dbReference type="InterPro" id="IPR011051">
    <property type="entry name" value="RmlC_Cupin_sf"/>
</dbReference>
<dbReference type="OrthoDB" id="3828611at2"/>
<name>A0A285LW70_9NOCA</name>